<dbReference type="AlphaFoldDB" id="A0A453RBV8"/>
<dbReference type="PROSITE" id="PS50217">
    <property type="entry name" value="BZIP"/>
    <property type="match status" value="1"/>
</dbReference>
<dbReference type="GO" id="GO:0003677">
    <property type="term" value="F:DNA binding"/>
    <property type="evidence" value="ECO:0007669"/>
    <property type="project" value="UniProtKB-KW"/>
</dbReference>
<dbReference type="Pfam" id="PF00170">
    <property type="entry name" value="bZIP_1"/>
    <property type="match status" value="1"/>
</dbReference>
<accession>A0A453RBV8</accession>
<reference evidence="10" key="1">
    <citation type="journal article" date="2014" name="Science">
        <title>Ancient hybridizations among the ancestral genomes of bread wheat.</title>
        <authorList>
            <consortium name="International Wheat Genome Sequencing Consortium,"/>
            <person name="Marcussen T."/>
            <person name="Sandve S.R."/>
            <person name="Heier L."/>
            <person name="Spannagl M."/>
            <person name="Pfeifer M."/>
            <person name="Jakobsen K.S."/>
            <person name="Wulff B.B."/>
            <person name="Steuernagel B."/>
            <person name="Mayer K.F."/>
            <person name="Olsen O.A."/>
        </authorList>
    </citation>
    <scope>NUCLEOTIDE SEQUENCE [LARGE SCALE GENOMIC DNA]</scope>
    <source>
        <strain evidence="10">cv. AL8/78</strain>
    </source>
</reference>
<feature type="domain" description="BZIP" evidence="8">
    <location>
        <begin position="157"/>
        <end position="205"/>
    </location>
</feature>
<dbReference type="EnsemblPlants" id="AET7Gv20529400.1">
    <property type="protein sequence ID" value="AET7Gv20529400.1"/>
    <property type="gene ID" value="AET7Gv20529400"/>
</dbReference>
<feature type="region of interest" description="Disordered" evidence="7">
    <location>
        <begin position="138"/>
        <end position="177"/>
    </location>
</feature>
<evidence type="ECO:0000256" key="2">
    <source>
        <dbReference type="ARBA" id="ARBA00007163"/>
    </source>
</evidence>
<protein>
    <recommendedName>
        <fullName evidence="8">BZIP domain-containing protein</fullName>
    </recommendedName>
</protein>
<dbReference type="CDD" id="cd14702">
    <property type="entry name" value="bZIP_plant_GBF1"/>
    <property type="match status" value="1"/>
</dbReference>
<evidence type="ECO:0000256" key="7">
    <source>
        <dbReference type="SAM" id="MobiDB-lite"/>
    </source>
</evidence>
<evidence type="ECO:0000256" key="6">
    <source>
        <dbReference type="ARBA" id="ARBA00023242"/>
    </source>
</evidence>
<dbReference type="Gene3D" id="1.20.5.170">
    <property type="match status" value="1"/>
</dbReference>
<dbReference type="GO" id="GO:0003700">
    <property type="term" value="F:DNA-binding transcription factor activity"/>
    <property type="evidence" value="ECO:0007669"/>
    <property type="project" value="InterPro"/>
</dbReference>
<keyword evidence="10" id="KW-1185">Reference proteome</keyword>
<dbReference type="InterPro" id="IPR045314">
    <property type="entry name" value="bZIP_plant_GBF1"/>
</dbReference>
<reference evidence="9" key="5">
    <citation type="journal article" date="2021" name="G3 (Bethesda)">
        <title>Aegilops tauschii genome assembly Aet v5.0 features greater sequence contiguity and improved annotation.</title>
        <authorList>
            <person name="Wang L."/>
            <person name="Zhu T."/>
            <person name="Rodriguez J.C."/>
            <person name="Deal K.R."/>
            <person name="Dubcovsky J."/>
            <person name="McGuire P.E."/>
            <person name="Lux T."/>
            <person name="Spannagl M."/>
            <person name="Mayer K.F.X."/>
            <person name="Baldrich P."/>
            <person name="Meyers B.C."/>
            <person name="Huo N."/>
            <person name="Gu Y.Q."/>
            <person name="Zhou H."/>
            <person name="Devos K.M."/>
            <person name="Bennetzen J.L."/>
            <person name="Unver T."/>
            <person name="Budak H."/>
            <person name="Gulick P.J."/>
            <person name="Galiba G."/>
            <person name="Kalapos B."/>
            <person name="Nelson D.R."/>
            <person name="Li P."/>
            <person name="You F.M."/>
            <person name="Luo M.C."/>
            <person name="Dvorak J."/>
        </authorList>
    </citation>
    <scope>NUCLEOTIDE SEQUENCE [LARGE SCALE GENOMIC DNA]</scope>
    <source>
        <strain evidence="9">cv. AL8/78</strain>
    </source>
</reference>
<dbReference type="SMART" id="SM00338">
    <property type="entry name" value="BRLZ"/>
    <property type="match status" value="1"/>
</dbReference>
<dbReference type="PANTHER" id="PTHR46324">
    <property type="entry name" value="BASIC LEUCINE ZIPPER 43-RELATED"/>
    <property type="match status" value="1"/>
</dbReference>
<dbReference type="InterPro" id="IPR046347">
    <property type="entry name" value="bZIP_sf"/>
</dbReference>
<evidence type="ECO:0000256" key="4">
    <source>
        <dbReference type="ARBA" id="ARBA00023125"/>
    </source>
</evidence>
<dbReference type="GO" id="GO:0005634">
    <property type="term" value="C:nucleus"/>
    <property type="evidence" value="ECO:0007669"/>
    <property type="project" value="UniProtKB-SubCell"/>
</dbReference>
<comment type="similarity">
    <text evidence="2">Belongs to the bZIP family.</text>
</comment>
<feature type="compositionally biased region" description="Basic and acidic residues" evidence="7">
    <location>
        <begin position="142"/>
        <end position="159"/>
    </location>
</feature>
<evidence type="ECO:0000256" key="5">
    <source>
        <dbReference type="ARBA" id="ARBA00023163"/>
    </source>
</evidence>
<dbReference type="SUPFAM" id="SSF57959">
    <property type="entry name" value="Leucine zipper domain"/>
    <property type="match status" value="1"/>
</dbReference>
<keyword evidence="5" id="KW-0804">Transcription</keyword>
<dbReference type="InterPro" id="IPR044521">
    <property type="entry name" value="AtbZIP8/43"/>
</dbReference>
<dbReference type="InterPro" id="IPR004827">
    <property type="entry name" value="bZIP"/>
</dbReference>
<reference evidence="9" key="4">
    <citation type="submission" date="2019-03" db="UniProtKB">
        <authorList>
            <consortium name="EnsemblPlants"/>
        </authorList>
    </citation>
    <scope>IDENTIFICATION</scope>
</reference>
<keyword evidence="6" id="KW-0539">Nucleus</keyword>
<evidence type="ECO:0000256" key="1">
    <source>
        <dbReference type="ARBA" id="ARBA00004123"/>
    </source>
</evidence>
<organism evidence="9 10">
    <name type="scientific">Aegilops tauschii subsp. strangulata</name>
    <name type="common">Goatgrass</name>
    <dbReference type="NCBI Taxonomy" id="200361"/>
    <lineage>
        <taxon>Eukaryota</taxon>
        <taxon>Viridiplantae</taxon>
        <taxon>Streptophyta</taxon>
        <taxon>Embryophyta</taxon>
        <taxon>Tracheophyta</taxon>
        <taxon>Spermatophyta</taxon>
        <taxon>Magnoliopsida</taxon>
        <taxon>Liliopsida</taxon>
        <taxon>Poales</taxon>
        <taxon>Poaceae</taxon>
        <taxon>BOP clade</taxon>
        <taxon>Pooideae</taxon>
        <taxon>Triticodae</taxon>
        <taxon>Triticeae</taxon>
        <taxon>Triticinae</taxon>
        <taxon>Aegilops</taxon>
    </lineage>
</organism>
<reference evidence="10" key="2">
    <citation type="journal article" date="2017" name="Nat. Plants">
        <title>The Aegilops tauschii genome reveals multiple impacts of transposons.</title>
        <authorList>
            <person name="Zhao G."/>
            <person name="Zou C."/>
            <person name="Li K."/>
            <person name="Wang K."/>
            <person name="Li T."/>
            <person name="Gao L."/>
            <person name="Zhang X."/>
            <person name="Wang H."/>
            <person name="Yang Z."/>
            <person name="Liu X."/>
            <person name="Jiang W."/>
            <person name="Mao L."/>
            <person name="Kong X."/>
            <person name="Jiao Y."/>
            <person name="Jia J."/>
        </authorList>
    </citation>
    <scope>NUCLEOTIDE SEQUENCE [LARGE SCALE GENOMIC DNA]</scope>
    <source>
        <strain evidence="10">cv. AL8/78</strain>
    </source>
</reference>
<reference evidence="9" key="3">
    <citation type="journal article" date="2017" name="Nature">
        <title>Genome sequence of the progenitor of the wheat D genome Aegilops tauschii.</title>
        <authorList>
            <person name="Luo M.C."/>
            <person name="Gu Y.Q."/>
            <person name="Puiu D."/>
            <person name="Wang H."/>
            <person name="Twardziok S.O."/>
            <person name="Deal K.R."/>
            <person name="Huo N."/>
            <person name="Zhu T."/>
            <person name="Wang L."/>
            <person name="Wang Y."/>
            <person name="McGuire P.E."/>
            <person name="Liu S."/>
            <person name="Long H."/>
            <person name="Ramasamy R.K."/>
            <person name="Rodriguez J.C."/>
            <person name="Van S.L."/>
            <person name="Yuan L."/>
            <person name="Wang Z."/>
            <person name="Xia Z."/>
            <person name="Xiao L."/>
            <person name="Anderson O.D."/>
            <person name="Ouyang S."/>
            <person name="Liang Y."/>
            <person name="Zimin A.V."/>
            <person name="Pertea G."/>
            <person name="Qi P."/>
            <person name="Bennetzen J.L."/>
            <person name="Dai X."/>
            <person name="Dawson M.W."/>
            <person name="Muller H.G."/>
            <person name="Kugler K."/>
            <person name="Rivarola-Duarte L."/>
            <person name="Spannagl M."/>
            <person name="Mayer K.F.X."/>
            <person name="Lu F.H."/>
            <person name="Bevan M.W."/>
            <person name="Leroy P."/>
            <person name="Li P."/>
            <person name="You F.M."/>
            <person name="Sun Q."/>
            <person name="Liu Z."/>
            <person name="Lyons E."/>
            <person name="Wicker T."/>
            <person name="Salzberg S.L."/>
            <person name="Devos K.M."/>
            <person name="Dvorak J."/>
        </authorList>
    </citation>
    <scope>NUCLEOTIDE SEQUENCE [LARGE SCALE GENOMIC DNA]</scope>
    <source>
        <strain evidence="9">cv. AL8/78</strain>
    </source>
</reference>
<name>A0A453RBV8_AEGTS</name>
<evidence type="ECO:0000256" key="3">
    <source>
        <dbReference type="ARBA" id="ARBA00023015"/>
    </source>
</evidence>
<evidence type="ECO:0000259" key="8">
    <source>
        <dbReference type="PROSITE" id="PS50217"/>
    </source>
</evidence>
<evidence type="ECO:0000313" key="9">
    <source>
        <dbReference type="EnsemblPlants" id="AET7Gv20529400.1"/>
    </source>
</evidence>
<dbReference type="FunFam" id="1.20.5.170:FF:000020">
    <property type="entry name" value="BZIP transcription factor"/>
    <property type="match status" value="1"/>
</dbReference>
<comment type="subcellular location">
    <subcellularLocation>
        <location evidence="1">Nucleus</location>
    </subcellularLocation>
</comment>
<dbReference type="PROSITE" id="PS00036">
    <property type="entry name" value="BZIP_BASIC"/>
    <property type="match status" value="1"/>
</dbReference>
<evidence type="ECO:0000313" key="10">
    <source>
        <dbReference type="Proteomes" id="UP000015105"/>
    </source>
</evidence>
<dbReference type="Proteomes" id="UP000015105">
    <property type="component" value="Chromosome 7D"/>
</dbReference>
<keyword evidence="3" id="KW-0805">Transcription regulation</keyword>
<proteinExistence type="inferred from homology"/>
<sequence length="255" mass="28668">SLQVCLDTGSWNQLPPRSFSGYKSTTPLSFFRSEDSPFLSSLSPLHFDYTPLFLCSPCPLAQLRTKSKAGSMYPAEVAGVLLPAAYLPPPANAASFGPHYPYQIAEDDHLLFQCGGSSLMQLPYADELFLNHLPAGLPNRSSSDEPAPHAIDRQRAEERRRRRMVSNRESARRSRVRKQKQLGQLWAQVVHLRDANRDLLDQLNRAIVDCDRVVRDNSRLRDEREELQRRLRELPVVDAGDAEGVAVGEDDESTV</sequence>
<dbReference type="PANTHER" id="PTHR46324:SF16">
    <property type="entry name" value="BZIP DOMAIN-CONTAINING PROTEIN"/>
    <property type="match status" value="1"/>
</dbReference>
<keyword evidence="4" id="KW-0238">DNA-binding</keyword>
<dbReference type="Gramene" id="AET7Gv20529400.1">
    <property type="protein sequence ID" value="AET7Gv20529400.1"/>
    <property type="gene ID" value="AET7Gv20529400"/>
</dbReference>